<evidence type="ECO:0000256" key="1">
    <source>
        <dbReference type="SAM" id="MobiDB-lite"/>
    </source>
</evidence>
<dbReference type="Proteomes" id="UP000466431">
    <property type="component" value="Chromosome"/>
</dbReference>
<evidence type="ECO:0000313" key="2">
    <source>
        <dbReference type="EMBL" id="BBY46168.1"/>
    </source>
</evidence>
<protein>
    <submittedName>
        <fullName evidence="2">Uncharacterized protein</fullName>
    </submittedName>
</protein>
<accession>A0A7I7RNL4</accession>
<gene>
    <name evidence="2" type="ORF">MCEL_44630</name>
</gene>
<keyword evidence="3" id="KW-1185">Reference proteome</keyword>
<evidence type="ECO:0000313" key="3">
    <source>
        <dbReference type="Proteomes" id="UP000466431"/>
    </source>
</evidence>
<sequence length="120" mass="12582">MATSSRRIPAAHTATAATNTGTMPATRKIVCIDTTFDSGPTIANDSGMNARETKKSRLETRPSIAVGTRRCSSVPQMTMPAPSVNPTTNVAAAITGNEVVKPNTMSGMAPRLHIASITER</sequence>
<dbReference type="KEGG" id="mcee:MCEL_44630"/>
<dbReference type="AlphaFoldDB" id="A0A7I7RNL4"/>
<dbReference type="EMBL" id="AP022591">
    <property type="protein sequence ID" value="BBY46168.1"/>
    <property type="molecule type" value="Genomic_DNA"/>
</dbReference>
<organism evidence="2 3">
    <name type="scientific">Mycolicibacterium celeriflavum</name>
    <name type="common">Mycobacterium celeriflavum</name>
    <dbReference type="NCBI Taxonomy" id="1249101"/>
    <lineage>
        <taxon>Bacteria</taxon>
        <taxon>Bacillati</taxon>
        <taxon>Actinomycetota</taxon>
        <taxon>Actinomycetes</taxon>
        <taxon>Mycobacteriales</taxon>
        <taxon>Mycobacteriaceae</taxon>
        <taxon>Mycolicibacterium</taxon>
    </lineage>
</organism>
<reference evidence="2 3" key="1">
    <citation type="journal article" date="2019" name="Emerg. Microbes Infect.">
        <title>Comprehensive subspecies identification of 175 nontuberculous mycobacteria species based on 7547 genomic profiles.</title>
        <authorList>
            <person name="Matsumoto Y."/>
            <person name="Kinjo T."/>
            <person name="Motooka D."/>
            <person name="Nabeya D."/>
            <person name="Jung N."/>
            <person name="Uechi K."/>
            <person name="Horii T."/>
            <person name="Iida T."/>
            <person name="Fujita J."/>
            <person name="Nakamura S."/>
        </authorList>
    </citation>
    <scope>NUCLEOTIDE SEQUENCE [LARGE SCALE GENOMIC DNA]</scope>
    <source>
        <strain evidence="2 3">JCM 18439</strain>
    </source>
</reference>
<feature type="compositionally biased region" description="Low complexity" evidence="1">
    <location>
        <begin position="10"/>
        <end position="23"/>
    </location>
</feature>
<name>A0A7I7RNL4_MYCCF</name>
<proteinExistence type="predicted"/>
<feature type="region of interest" description="Disordered" evidence="1">
    <location>
        <begin position="1"/>
        <end position="23"/>
    </location>
</feature>